<dbReference type="InterPro" id="IPR049237">
    <property type="entry name" value="DUF2264_C"/>
</dbReference>
<dbReference type="Pfam" id="PF20938">
    <property type="entry name" value="DUF2264_C"/>
    <property type="match status" value="1"/>
</dbReference>
<feature type="domain" description="DUF2264" evidence="1">
    <location>
        <begin position="14"/>
        <end position="403"/>
    </location>
</feature>
<dbReference type="PANTHER" id="PTHR35339">
    <property type="entry name" value="LINALOOL DEHYDRATASE_ISOMERASE DOMAIN-CONTAINING PROTEIN"/>
    <property type="match status" value="1"/>
</dbReference>
<dbReference type="Pfam" id="PF10022">
    <property type="entry name" value="DUF2264"/>
    <property type="match status" value="1"/>
</dbReference>
<dbReference type="Proteomes" id="UP000177622">
    <property type="component" value="Unassembled WGS sequence"/>
</dbReference>
<accession>A0A1F5LXI1</accession>
<reference evidence="3 4" key="1">
    <citation type="journal article" date="2016" name="Sci. Rep.">
        <title>Penicillium arizonense, a new, genome sequenced fungal species, reveals a high chemical diversity in secreted metabolites.</title>
        <authorList>
            <person name="Grijseels S."/>
            <person name="Nielsen J.C."/>
            <person name="Randelovic M."/>
            <person name="Nielsen J."/>
            <person name="Nielsen K.F."/>
            <person name="Workman M."/>
            <person name="Frisvad J.C."/>
        </authorList>
    </citation>
    <scope>NUCLEOTIDE SEQUENCE [LARGE SCALE GENOMIC DNA]</scope>
    <source>
        <strain evidence="3 4">CBS 141311</strain>
    </source>
</reference>
<dbReference type="RefSeq" id="XP_022493169.1">
    <property type="nucleotide sequence ID" value="XM_022626761.1"/>
</dbReference>
<dbReference type="PIRSF" id="PIRSF014753">
    <property type="entry name" value="UCP014753"/>
    <property type="match status" value="1"/>
</dbReference>
<dbReference type="AlphaFoldDB" id="A0A1F5LXI1"/>
<name>A0A1F5LXI1_PENAI</name>
<sequence length="718" mass="79691">MPPLKGFSDNPLQTRDDLELAALSILEPLHAYFSPGRAKIRLPVGTGAHFDDLAAQLEGFARPLWTVGAIFSGSSNSTGTPLSARCREILEPWIEGFRNGTDPDHEDYWGEISELGQRMVEAEIISFALISAPDVLYHNQGKRTKHNIEAWLRGMNNKPMPDNNWRWFRVISNLALIRVCSVPAQELASTMDSDFAILDSFYLEDGWSGDGPWLSTEQETQQDAAYEKTGRRDAIGPGRQADYYSGSFALQFSQLLYIKFASDIDPQRVAKYQQQAREFGASIWKYFDADGSAIPFGRSLTYRFACGGFFAALAVAKVPDMPFPLADPGSIRGFLLRHLRWWAKNSYDIFHADGTLNIGWKYPNMFMCEDYNSPQSPYWCMKSLIALSLSQDDEFWTASEQPYPPLFKPSLVPAPRQIVSNHPMGNHHFFLSPAQFVAWPMKATQAKYSKFEYSSAFAFSVPTGPLIQQIAPDCMLALSRDGAETWAVKWKCSQAMFPQASLYANGDKSSITIAKVRWCPWGDRQIEIETTLVPPTDRWPDWHVRLHRIRVKSSLRTLHTTEGGFALPSRCAKDGTKLPLINTLDADAEVRTAEGILESEDCTLILSAAGCSGVSVASLNTAPLLPQTSSNALQPDSNTNLAYPRTVIPVVERNKTDGLAAGTEFVFATSVFAISADANGGRKTVFRSLAERWADKPQICISSGDGYTEGTDCIVLDG</sequence>
<dbReference type="InterPro" id="IPR049349">
    <property type="entry name" value="DUF2264_N"/>
</dbReference>
<dbReference type="InterPro" id="IPR016624">
    <property type="entry name" value="UCP014753"/>
</dbReference>
<evidence type="ECO:0000313" key="4">
    <source>
        <dbReference type="Proteomes" id="UP000177622"/>
    </source>
</evidence>
<evidence type="ECO:0008006" key="5">
    <source>
        <dbReference type="Google" id="ProtNLM"/>
    </source>
</evidence>
<dbReference type="GeneID" id="34571495"/>
<proteinExistence type="predicted"/>
<evidence type="ECO:0000259" key="1">
    <source>
        <dbReference type="Pfam" id="PF10022"/>
    </source>
</evidence>
<keyword evidence="4" id="KW-1185">Reference proteome</keyword>
<dbReference type="PANTHER" id="PTHR35339:SF2">
    <property type="entry name" value="DUF2264 DOMAIN-CONTAINING PROTEIN-RELATED"/>
    <property type="match status" value="1"/>
</dbReference>
<evidence type="ECO:0000313" key="3">
    <source>
        <dbReference type="EMBL" id="OGE57746.1"/>
    </source>
</evidence>
<gene>
    <name evidence="3" type="ORF">PENARI_c001G07922</name>
</gene>
<feature type="domain" description="DUF2264" evidence="2">
    <location>
        <begin position="412"/>
        <end position="699"/>
    </location>
</feature>
<dbReference type="EMBL" id="LXJU01000001">
    <property type="protein sequence ID" value="OGE57746.1"/>
    <property type="molecule type" value="Genomic_DNA"/>
</dbReference>
<organism evidence="3 4">
    <name type="scientific">Penicillium arizonense</name>
    <dbReference type="NCBI Taxonomy" id="1835702"/>
    <lineage>
        <taxon>Eukaryota</taxon>
        <taxon>Fungi</taxon>
        <taxon>Dikarya</taxon>
        <taxon>Ascomycota</taxon>
        <taxon>Pezizomycotina</taxon>
        <taxon>Eurotiomycetes</taxon>
        <taxon>Eurotiomycetidae</taxon>
        <taxon>Eurotiales</taxon>
        <taxon>Aspergillaceae</taxon>
        <taxon>Penicillium</taxon>
    </lineage>
</organism>
<protein>
    <recommendedName>
        <fullName evidence="5">DUF2264 domain-containing protein</fullName>
    </recommendedName>
</protein>
<dbReference type="OrthoDB" id="5150166at2759"/>
<evidence type="ECO:0000259" key="2">
    <source>
        <dbReference type="Pfam" id="PF20938"/>
    </source>
</evidence>
<comment type="caution">
    <text evidence="3">The sequence shown here is derived from an EMBL/GenBank/DDBJ whole genome shotgun (WGS) entry which is preliminary data.</text>
</comment>